<keyword evidence="3" id="KW-1185">Reference proteome</keyword>
<dbReference type="EMBL" id="JAVRJZ010000015">
    <property type="protein sequence ID" value="KAK2712329.1"/>
    <property type="molecule type" value="Genomic_DNA"/>
</dbReference>
<accession>A0AA88HRS7</accession>
<proteinExistence type="predicted"/>
<comment type="caution">
    <text evidence="2">The sequence shown here is derived from an EMBL/GenBank/DDBJ whole genome shotgun (WGS) entry which is preliminary data.</text>
</comment>
<evidence type="ECO:0000313" key="3">
    <source>
        <dbReference type="Proteomes" id="UP001187531"/>
    </source>
</evidence>
<dbReference type="Proteomes" id="UP001187531">
    <property type="component" value="Unassembled WGS sequence"/>
</dbReference>
<keyword evidence="1" id="KW-1133">Transmembrane helix</keyword>
<protein>
    <submittedName>
        <fullName evidence="2">Uncharacterized protein</fullName>
    </submittedName>
</protein>
<reference evidence="2" key="1">
    <citation type="submission" date="2023-07" db="EMBL/GenBank/DDBJ databases">
        <title>Chromosome-level genome assembly of Artemia franciscana.</title>
        <authorList>
            <person name="Jo E."/>
        </authorList>
    </citation>
    <scope>NUCLEOTIDE SEQUENCE</scope>
    <source>
        <tissue evidence="2">Whole body</tissue>
    </source>
</reference>
<keyword evidence="1" id="KW-0812">Transmembrane</keyword>
<evidence type="ECO:0000313" key="2">
    <source>
        <dbReference type="EMBL" id="KAK2712329.1"/>
    </source>
</evidence>
<organism evidence="2 3">
    <name type="scientific">Artemia franciscana</name>
    <name type="common">Brine shrimp</name>
    <name type="synonym">Artemia sanfranciscana</name>
    <dbReference type="NCBI Taxonomy" id="6661"/>
    <lineage>
        <taxon>Eukaryota</taxon>
        <taxon>Metazoa</taxon>
        <taxon>Ecdysozoa</taxon>
        <taxon>Arthropoda</taxon>
        <taxon>Crustacea</taxon>
        <taxon>Branchiopoda</taxon>
        <taxon>Anostraca</taxon>
        <taxon>Artemiidae</taxon>
        <taxon>Artemia</taxon>
    </lineage>
</organism>
<dbReference type="AlphaFoldDB" id="A0AA88HRS7"/>
<name>A0AA88HRS7_ARTSF</name>
<sequence>MVACRCHKGKHHTGCFHMQVKVPKATGSFEDAFLILFCFVGLLGSRFFHLLNFFFIREALHSDGSILTKQKHPCILGLPETGSLSYSYENSKPRKEEENIFKKKRRESCLMMTTNLIDYGIQPPGDRFRTTTLQPIQSVYDPTEDLPLNMLNCVKILRVHMTNLMVKKPLHSPLLKLQRLSSNRQACHLFLLQLFPPHQGKSRCHKRIQVAKKKD</sequence>
<feature type="transmembrane region" description="Helical" evidence="1">
    <location>
        <begin position="32"/>
        <end position="55"/>
    </location>
</feature>
<gene>
    <name evidence="2" type="ORF">QYM36_011124</name>
</gene>
<evidence type="ECO:0000256" key="1">
    <source>
        <dbReference type="SAM" id="Phobius"/>
    </source>
</evidence>
<keyword evidence="1" id="KW-0472">Membrane</keyword>